<accession>A0A060BS91</accession>
<keyword evidence="2" id="KW-0119">Carbohydrate metabolism</keyword>
<protein>
    <recommendedName>
        <fullName evidence="2">Alpha-1,4 glucan phosphorylase</fullName>
        <ecNumber evidence="2">2.4.1.1</ecNumber>
    </recommendedName>
</protein>
<proteinExistence type="inferred from homology"/>
<feature type="non-terminal residue" evidence="3">
    <location>
        <position position="1"/>
    </location>
</feature>
<dbReference type="AlphaFoldDB" id="A0A060BS91"/>
<evidence type="ECO:0000256" key="2">
    <source>
        <dbReference type="RuleBase" id="RU000587"/>
    </source>
</evidence>
<sequence>CLCRYAFREFGFQLNPHAIFDVQAKRLHEYKRQLLNVLHVLYLYNTLRDGKDIQPRTFLFAAKAATSYTMALRIIELINSVSAQVNSDPICRDKLQVFSWRITGSPWQKS</sequence>
<dbReference type="PANTHER" id="PTHR11468:SF3">
    <property type="entry name" value="GLYCOGEN PHOSPHORYLASE, LIVER FORM"/>
    <property type="match status" value="1"/>
</dbReference>
<evidence type="ECO:0000256" key="1">
    <source>
        <dbReference type="ARBA" id="ARBA00006047"/>
    </source>
</evidence>
<name>A0A060BS91_9PROT</name>
<dbReference type="GO" id="GO:0005737">
    <property type="term" value="C:cytoplasm"/>
    <property type="evidence" value="ECO:0007669"/>
    <property type="project" value="TreeGrafter"/>
</dbReference>
<dbReference type="EC" id="2.4.1.1" evidence="2"/>
<dbReference type="GO" id="GO:0005980">
    <property type="term" value="P:glycogen catabolic process"/>
    <property type="evidence" value="ECO:0007669"/>
    <property type="project" value="TreeGrafter"/>
</dbReference>
<dbReference type="GO" id="GO:0030170">
    <property type="term" value="F:pyridoxal phosphate binding"/>
    <property type="evidence" value="ECO:0007669"/>
    <property type="project" value="TreeGrafter"/>
</dbReference>
<keyword evidence="2" id="KW-0328">Glycosyltransferase</keyword>
<dbReference type="EMBL" id="KF118281">
    <property type="protein sequence ID" value="AIA85542.1"/>
    <property type="molecule type" value="Genomic_DNA"/>
</dbReference>
<reference evidence="3" key="1">
    <citation type="journal article" date="2013" name="Environ. Microbiol.">
        <title>Seasonally variable intestinal metagenomes of the red palm weevil (Rhynchophorus ferrugineus).</title>
        <authorList>
            <person name="Jia S."/>
            <person name="Zhang X."/>
            <person name="Zhang G."/>
            <person name="Yin A."/>
            <person name="Zhang S."/>
            <person name="Li F."/>
            <person name="Wang L."/>
            <person name="Zhao D."/>
            <person name="Yun Q."/>
            <person name="Tala"/>
            <person name="Wang J."/>
            <person name="Sun G."/>
            <person name="Baabdullah M."/>
            <person name="Yu X."/>
            <person name="Hu S."/>
            <person name="Al-Mssallem I.S."/>
            <person name="Yu J."/>
        </authorList>
    </citation>
    <scope>NUCLEOTIDE SEQUENCE</scope>
</reference>
<comment type="catalytic activity">
    <reaction evidence="2">
        <text>[(1-&gt;4)-alpha-D-glucosyl](n) + phosphate = [(1-&gt;4)-alpha-D-glucosyl](n-1) + alpha-D-glucose 1-phosphate</text>
        <dbReference type="Rhea" id="RHEA:41732"/>
        <dbReference type="Rhea" id="RHEA-COMP:9584"/>
        <dbReference type="Rhea" id="RHEA-COMP:9586"/>
        <dbReference type="ChEBI" id="CHEBI:15444"/>
        <dbReference type="ChEBI" id="CHEBI:43474"/>
        <dbReference type="ChEBI" id="CHEBI:58601"/>
        <dbReference type="EC" id="2.4.1.1"/>
    </reaction>
</comment>
<keyword evidence="2" id="KW-0663">Pyridoxal phosphate</keyword>
<comment type="cofactor">
    <cofactor evidence="2">
        <name>pyridoxal 5'-phosphate</name>
        <dbReference type="ChEBI" id="CHEBI:597326"/>
    </cofactor>
</comment>
<dbReference type="InterPro" id="IPR000811">
    <property type="entry name" value="Glyco_trans_35"/>
</dbReference>
<evidence type="ECO:0000313" key="3">
    <source>
        <dbReference type="EMBL" id="AIA85542.1"/>
    </source>
</evidence>
<dbReference type="SUPFAM" id="SSF53756">
    <property type="entry name" value="UDP-Glycosyltransferase/glycogen phosphorylase"/>
    <property type="match status" value="1"/>
</dbReference>
<dbReference type="Pfam" id="PF00343">
    <property type="entry name" value="Phosphorylase"/>
    <property type="match status" value="1"/>
</dbReference>
<dbReference type="GO" id="GO:0008184">
    <property type="term" value="F:glycogen phosphorylase activity"/>
    <property type="evidence" value="ECO:0007669"/>
    <property type="project" value="InterPro"/>
</dbReference>
<comment type="function">
    <text evidence="2">Allosteric enzyme that catalyzes the rate-limiting step in glycogen catabolism, the phosphorolytic cleavage of glycogen to produce glucose-1-phosphate, and plays a central role in maintaining cellular and organismal glucose homeostasis.</text>
</comment>
<dbReference type="PANTHER" id="PTHR11468">
    <property type="entry name" value="GLYCOGEN PHOSPHORYLASE"/>
    <property type="match status" value="1"/>
</dbReference>
<comment type="similarity">
    <text evidence="1 2">Belongs to the glycogen phosphorylase family.</text>
</comment>
<dbReference type="Gene3D" id="3.40.50.2000">
    <property type="entry name" value="Glycogen Phosphorylase B"/>
    <property type="match status" value="1"/>
</dbReference>
<organism evidence="3">
    <name type="scientific">uncultured Candidatus Accumulibacter sp</name>
    <dbReference type="NCBI Taxonomy" id="759355"/>
    <lineage>
        <taxon>Bacteria</taxon>
        <taxon>Pseudomonadati</taxon>
        <taxon>Pseudomonadota</taxon>
        <taxon>Betaproteobacteria</taxon>
        <taxon>Candidatus Accumulibacter</taxon>
        <taxon>environmental samples</taxon>
    </lineage>
</organism>
<keyword evidence="2" id="KW-0808">Transferase</keyword>